<organism evidence="2 3">
    <name type="scientific">Streptomyces ruber</name>
    <dbReference type="NCBI Taxonomy" id="83378"/>
    <lineage>
        <taxon>Bacteria</taxon>
        <taxon>Bacillati</taxon>
        <taxon>Actinomycetota</taxon>
        <taxon>Actinomycetes</taxon>
        <taxon>Kitasatosporales</taxon>
        <taxon>Streptomycetaceae</taxon>
        <taxon>Streptomyces</taxon>
    </lineage>
</organism>
<dbReference type="EMBL" id="BMQK01000012">
    <property type="protein sequence ID" value="GGQ71909.1"/>
    <property type="molecule type" value="Genomic_DNA"/>
</dbReference>
<feature type="chain" id="PRO_5037080456" description="Secreted protein" evidence="1">
    <location>
        <begin position="29"/>
        <end position="141"/>
    </location>
</feature>
<gene>
    <name evidence="2" type="ORF">GCM10010145_46820</name>
</gene>
<comment type="caution">
    <text evidence="2">The sequence shown here is derived from an EMBL/GenBank/DDBJ whole genome shotgun (WGS) entry which is preliminary data.</text>
</comment>
<protein>
    <recommendedName>
        <fullName evidence="4">Secreted protein</fullName>
    </recommendedName>
</protein>
<keyword evidence="1" id="KW-0732">Signal</keyword>
<dbReference type="AlphaFoldDB" id="A0A918EVJ2"/>
<reference evidence="2" key="2">
    <citation type="submission" date="2020-09" db="EMBL/GenBank/DDBJ databases">
        <authorList>
            <person name="Sun Q."/>
            <person name="Ohkuma M."/>
        </authorList>
    </citation>
    <scope>NUCLEOTIDE SEQUENCE</scope>
    <source>
        <strain evidence="2">JCM 3131</strain>
    </source>
</reference>
<evidence type="ECO:0008006" key="4">
    <source>
        <dbReference type="Google" id="ProtNLM"/>
    </source>
</evidence>
<evidence type="ECO:0000313" key="2">
    <source>
        <dbReference type="EMBL" id="GGQ71909.1"/>
    </source>
</evidence>
<evidence type="ECO:0000313" key="3">
    <source>
        <dbReference type="Proteomes" id="UP000620156"/>
    </source>
</evidence>
<dbReference type="Proteomes" id="UP000620156">
    <property type="component" value="Unassembled WGS sequence"/>
</dbReference>
<sequence length="141" mass="15134">MIARWLATSASAVVLAATVATNPATAHADTAPVNTWTVTHQTAVAAGESWWENPTHSSTLALEGTLSNSSDACYSLWTRGSRDSQPFPPNIGTKRAEICGSGDVDVSIRQATLPNTWWQITVCSGTLNMDDCAQWRDIDLN</sequence>
<evidence type="ECO:0000256" key="1">
    <source>
        <dbReference type="SAM" id="SignalP"/>
    </source>
</evidence>
<accession>A0A918EVJ2</accession>
<proteinExistence type="predicted"/>
<keyword evidence="3" id="KW-1185">Reference proteome</keyword>
<reference evidence="2" key="1">
    <citation type="journal article" date="2014" name="Int. J. Syst. Evol. Microbiol.">
        <title>Complete genome sequence of Corynebacterium casei LMG S-19264T (=DSM 44701T), isolated from a smear-ripened cheese.</title>
        <authorList>
            <consortium name="US DOE Joint Genome Institute (JGI-PGF)"/>
            <person name="Walter F."/>
            <person name="Albersmeier A."/>
            <person name="Kalinowski J."/>
            <person name="Ruckert C."/>
        </authorList>
    </citation>
    <scope>NUCLEOTIDE SEQUENCE</scope>
    <source>
        <strain evidence="2">JCM 3131</strain>
    </source>
</reference>
<name>A0A918EVJ2_9ACTN</name>
<feature type="signal peptide" evidence="1">
    <location>
        <begin position="1"/>
        <end position="28"/>
    </location>
</feature>